<evidence type="ECO:0000259" key="1">
    <source>
        <dbReference type="Pfam" id="PF06985"/>
    </source>
</evidence>
<organism evidence="2 3">
    <name type="scientific">Alternaria arborescens</name>
    <dbReference type="NCBI Taxonomy" id="156630"/>
    <lineage>
        <taxon>Eukaryota</taxon>
        <taxon>Fungi</taxon>
        <taxon>Dikarya</taxon>
        <taxon>Ascomycota</taxon>
        <taxon>Pezizomycotina</taxon>
        <taxon>Dothideomycetes</taxon>
        <taxon>Pleosporomycetidae</taxon>
        <taxon>Pleosporales</taxon>
        <taxon>Pleosporineae</taxon>
        <taxon>Pleosporaceae</taxon>
        <taxon>Alternaria</taxon>
        <taxon>Alternaria sect. Alternaria</taxon>
    </lineage>
</organism>
<dbReference type="Pfam" id="PF06985">
    <property type="entry name" value="HET"/>
    <property type="match status" value="1"/>
</dbReference>
<dbReference type="OrthoDB" id="3486565at2759"/>
<dbReference type="PANTHER" id="PTHR33112:SF13">
    <property type="entry name" value="HETEROKARYON INCOMPATIBILITY DOMAIN-CONTAINING PROTEIN"/>
    <property type="match status" value="1"/>
</dbReference>
<gene>
    <name evidence="2" type="ORF">AA0113_g8825</name>
</gene>
<dbReference type="PANTHER" id="PTHR33112">
    <property type="entry name" value="DOMAIN PROTEIN, PUTATIVE-RELATED"/>
    <property type="match status" value="1"/>
</dbReference>
<dbReference type="InterPro" id="IPR010730">
    <property type="entry name" value="HET"/>
</dbReference>
<dbReference type="EMBL" id="PEJP01000037">
    <property type="protein sequence ID" value="RYO55515.1"/>
    <property type="molecule type" value="Genomic_DNA"/>
</dbReference>
<keyword evidence="3" id="KW-1185">Reference proteome</keyword>
<feature type="domain" description="Heterokaryon incompatibility" evidence="1">
    <location>
        <begin position="202"/>
        <end position="396"/>
    </location>
</feature>
<proteinExistence type="predicted"/>
<evidence type="ECO:0000313" key="2">
    <source>
        <dbReference type="EMBL" id="RYO55515.1"/>
    </source>
</evidence>
<comment type="caution">
    <text evidence="2">The sequence shown here is derived from an EMBL/GenBank/DDBJ whole genome shotgun (WGS) entry which is preliminary data.</text>
</comment>
<evidence type="ECO:0000313" key="3">
    <source>
        <dbReference type="Proteomes" id="UP000293823"/>
    </source>
</evidence>
<accession>A0A4Q4RFR5</accession>
<sequence length="711" mass="80087">MALNKENRFAADSFPFLSTCLNCEGIPAGSPRPLDSLQQGLDQGCGLCTVILQGISTFEAGLSRGELEQFAKIKYVTCWTLKYGPCRIGLTTSPTGHERQGSGSEDDDFEAYSSTFELLVSLVEDRPDLSRGLRTADSLRVPAQLQLSKAVLLASKWIAECDDSHQCRNADQSALPTRVLDLCPKVDGHIELVESRGASAQYAALSYCWGYSGTNFKTLTTNLAQHHQGIPFSQFPKCFQDTIQLCQALGLRYLWIDALCIIQDSPGDWEVELARMAAVYSNAFLTISAAACSDPSMSLFADRQVYTVRETAEFSPHSYRTIPYVVYVEYKEKETDMYSDIDPSVDTPKPHLFEFRHDTGTAHWRIMEPGISGLNESRFAQCPDSPLFTRGWVYQERLLSARILHFHAEEVLWECRTGVRCECGSLDDDDAAATDRTRDIWRLRNKASLTRALSPGANPQLLFQTWADIVMRFSQLDLSYDTDRLPALSGIASRFAEHPVGQYFAGMWSEMFPTSLMYDAAPPPGRRDYQFDTSCRSRAPSWSWASLPLSGRNHVNYSFALPQFFEKPCPDFTLIFVAKHFVGKNQYGWVQNAELRVCARCVDCFVVKHKLFMSGCSYTADLCLNRKPPNTLQRDRIVSDSRFLQLDEWQTAVHNEEALFLHLGSEHGIGLRFVYRKDDGQMVYRRIGLALNEANGGTWAPHSTIREITII</sequence>
<dbReference type="AlphaFoldDB" id="A0A4Q4RFR5"/>
<name>A0A4Q4RFR5_9PLEO</name>
<protein>
    <recommendedName>
        <fullName evidence="1">Heterokaryon incompatibility domain-containing protein</fullName>
    </recommendedName>
</protein>
<reference evidence="3" key="1">
    <citation type="journal article" date="2019" name="bioRxiv">
        <title>Genomics, evolutionary history and diagnostics of the Alternaria alternata species group including apple and Asian pear pathotypes.</title>
        <authorList>
            <person name="Armitage A.D."/>
            <person name="Cockerton H.M."/>
            <person name="Sreenivasaprasad S."/>
            <person name="Woodhall J.W."/>
            <person name="Lane C.R."/>
            <person name="Harrison R.J."/>
            <person name="Clarkson J.P."/>
        </authorList>
    </citation>
    <scope>NUCLEOTIDE SEQUENCE [LARGE SCALE GENOMIC DNA]</scope>
    <source>
        <strain evidence="3">RGR 97.0016</strain>
    </source>
</reference>
<dbReference type="Proteomes" id="UP000293823">
    <property type="component" value="Unassembled WGS sequence"/>
</dbReference>